<name>A0A1A9WX18_9MUSC</name>
<reference evidence="3" key="1">
    <citation type="submission" date="2014-03" db="EMBL/GenBank/DDBJ databases">
        <authorList>
            <person name="Aksoy S."/>
            <person name="Warren W."/>
            <person name="Wilson R.K."/>
        </authorList>
    </citation>
    <scope>NUCLEOTIDE SEQUENCE [LARGE SCALE GENOMIC DNA]</scope>
    <source>
        <strain evidence="3">IAEA</strain>
    </source>
</reference>
<evidence type="ECO:0000313" key="2">
    <source>
        <dbReference type="EnsemblMetazoa" id="GBRI035526-PA"/>
    </source>
</evidence>
<dbReference type="AlphaFoldDB" id="A0A1A9WX18"/>
<organism evidence="2 3">
    <name type="scientific">Glossina brevipalpis</name>
    <dbReference type="NCBI Taxonomy" id="37001"/>
    <lineage>
        <taxon>Eukaryota</taxon>
        <taxon>Metazoa</taxon>
        <taxon>Ecdysozoa</taxon>
        <taxon>Arthropoda</taxon>
        <taxon>Hexapoda</taxon>
        <taxon>Insecta</taxon>
        <taxon>Pterygota</taxon>
        <taxon>Neoptera</taxon>
        <taxon>Endopterygota</taxon>
        <taxon>Diptera</taxon>
        <taxon>Brachycera</taxon>
        <taxon>Muscomorpha</taxon>
        <taxon>Hippoboscoidea</taxon>
        <taxon>Glossinidae</taxon>
        <taxon>Glossina</taxon>
    </lineage>
</organism>
<proteinExistence type="predicted"/>
<accession>A0A1A9WX18</accession>
<dbReference type="EnsemblMetazoa" id="GBRI035526-RA">
    <property type="protein sequence ID" value="GBRI035526-PA"/>
    <property type="gene ID" value="GBRI035526"/>
</dbReference>
<keyword evidence="1" id="KW-0812">Transmembrane</keyword>
<keyword evidence="3" id="KW-1185">Reference proteome</keyword>
<reference evidence="2" key="2">
    <citation type="submission" date="2020-05" db="UniProtKB">
        <authorList>
            <consortium name="EnsemblMetazoa"/>
        </authorList>
    </citation>
    <scope>IDENTIFICATION</scope>
    <source>
        <strain evidence="2">IAEA</strain>
    </source>
</reference>
<keyword evidence="1" id="KW-1133">Transmembrane helix</keyword>
<evidence type="ECO:0000256" key="1">
    <source>
        <dbReference type="SAM" id="Phobius"/>
    </source>
</evidence>
<keyword evidence="1" id="KW-0472">Membrane</keyword>
<sequence length="138" mass="15414">MGTIDLDIVVIAIAIAFAVAVAVAFAVIFITLLLDGRYDFDVNSCYSSVLLMITTVHGVLELLFYRVQRKVLHNNNILILKGAVKVTKKVLFVNLKPINLSWNDECFFSKNRITNDTVSALNVLNYCEISSTKDDDLQ</sequence>
<dbReference type="VEuPathDB" id="VectorBase:GBRI035526"/>
<protein>
    <submittedName>
        <fullName evidence="2">Uncharacterized protein</fullName>
    </submittedName>
</protein>
<feature type="transmembrane region" description="Helical" evidence="1">
    <location>
        <begin position="46"/>
        <end position="65"/>
    </location>
</feature>
<feature type="transmembrane region" description="Helical" evidence="1">
    <location>
        <begin position="9"/>
        <end position="34"/>
    </location>
</feature>
<evidence type="ECO:0000313" key="3">
    <source>
        <dbReference type="Proteomes" id="UP000091820"/>
    </source>
</evidence>
<dbReference type="Proteomes" id="UP000091820">
    <property type="component" value="Unassembled WGS sequence"/>
</dbReference>